<dbReference type="OrthoDB" id="4913at2"/>
<dbReference type="GO" id="GO:0000287">
    <property type="term" value="F:magnesium ion binding"/>
    <property type="evidence" value="ECO:0007669"/>
    <property type="project" value="InterPro"/>
</dbReference>
<evidence type="ECO:0000256" key="6">
    <source>
        <dbReference type="ARBA" id="ARBA00022842"/>
    </source>
</evidence>
<dbReference type="Gene3D" id="3.90.1560.10">
    <property type="entry name" value="ComB-like"/>
    <property type="match status" value="1"/>
</dbReference>
<dbReference type="EC" id="3.1.3.71" evidence="3"/>
<organism evidence="8 9">
    <name type="scientific">Aeoliella mucimassa</name>
    <dbReference type="NCBI Taxonomy" id="2527972"/>
    <lineage>
        <taxon>Bacteria</taxon>
        <taxon>Pseudomonadati</taxon>
        <taxon>Planctomycetota</taxon>
        <taxon>Planctomycetia</taxon>
        <taxon>Pirellulales</taxon>
        <taxon>Lacipirellulaceae</taxon>
        <taxon>Aeoliella</taxon>
    </lineage>
</organism>
<dbReference type="PANTHER" id="PTHR37311:SF1">
    <property type="entry name" value="2-PHOSPHOSULFOLACTATE PHOSPHATASE-RELATED"/>
    <property type="match status" value="1"/>
</dbReference>
<dbReference type="GO" id="GO:0050545">
    <property type="term" value="F:sulfopyruvate decarboxylase activity"/>
    <property type="evidence" value="ECO:0007669"/>
    <property type="project" value="TreeGrafter"/>
</dbReference>
<dbReference type="EMBL" id="CP036278">
    <property type="protein sequence ID" value="QDU54416.1"/>
    <property type="molecule type" value="Genomic_DNA"/>
</dbReference>
<evidence type="ECO:0000256" key="7">
    <source>
        <dbReference type="ARBA" id="ARBA00033711"/>
    </source>
</evidence>
<protein>
    <recommendedName>
        <fullName evidence="4">Probable 2-phosphosulfolactate phosphatase</fullName>
        <ecNumber evidence="3">3.1.3.71</ecNumber>
    </recommendedName>
</protein>
<evidence type="ECO:0000256" key="3">
    <source>
        <dbReference type="ARBA" id="ARBA00012953"/>
    </source>
</evidence>
<evidence type="ECO:0000256" key="5">
    <source>
        <dbReference type="ARBA" id="ARBA00022801"/>
    </source>
</evidence>
<proteinExistence type="inferred from homology"/>
<evidence type="ECO:0000256" key="4">
    <source>
        <dbReference type="ARBA" id="ARBA00021948"/>
    </source>
</evidence>
<dbReference type="PANTHER" id="PTHR37311">
    <property type="entry name" value="2-PHOSPHOSULFOLACTATE PHOSPHATASE-RELATED"/>
    <property type="match status" value="1"/>
</dbReference>
<gene>
    <name evidence="8" type="primary">comB</name>
    <name evidence="8" type="ORF">Pan181_05970</name>
</gene>
<evidence type="ECO:0000256" key="1">
    <source>
        <dbReference type="ARBA" id="ARBA00001946"/>
    </source>
</evidence>
<comment type="cofactor">
    <cofactor evidence="1">
        <name>Mg(2+)</name>
        <dbReference type="ChEBI" id="CHEBI:18420"/>
    </cofactor>
</comment>
<keyword evidence="6" id="KW-0460">Magnesium</keyword>
<dbReference type="InterPro" id="IPR036702">
    <property type="entry name" value="ComB-like_sf"/>
</dbReference>
<comment type="catalytic activity">
    <reaction evidence="7">
        <text>(2R)-O-phospho-3-sulfolactate + H2O = (2R)-3-sulfolactate + phosphate</text>
        <dbReference type="Rhea" id="RHEA:23416"/>
        <dbReference type="ChEBI" id="CHEBI:15377"/>
        <dbReference type="ChEBI" id="CHEBI:15597"/>
        <dbReference type="ChEBI" id="CHEBI:43474"/>
        <dbReference type="ChEBI" id="CHEBI:58738"/>
        <dbReference type="EC" id="3.1.3.71"/>
    </reaction>
</comment>
<dbReference type="AlphaFoldDB" id="A0A518AI73"/>
<keyword evidence="5 8" id="KW-0378">Hydrolase</keyword>
<evidence type="ECO:0000313" key="9">
    <source>
        <dbReference type="Proteomes" id="UP000315750"/>
    </source>
</evidence>
<accession>A0A518AI73</accession>
<dbReference type="InterPro" id="IPR005238">
    <property type="entry name" value="ComB-like"/>
</dbReference>
<dbReference type="Proteomes" id="UP000315750">
    <property type="component" value="Chromosome"/>
</dbReference>
<name>A0A518AI73_9BACT</name>
<evidence type="ECO:0000256" key="2">
    <source>
        <dbReference type="ARBA" id="ARBA00009997"/>
    </source>
</evidence>
<comment type="similarity">
    <text evidence="2">Belongs to the ComB family.</text>
</comment>
<keyword evidence="9" id="KW-1185">Reference proteome</keyword>
<dbReference type="RefSeq" id="WP_145245397.1">
    <property type="nucleotide sequence ID" value="NZ_CP036278.1"/>
</dbReference>
<dbReference type="Pfam" id="PF04029">
    <property type="entry name" value="2-ph_phosp"/>
    <property type="match status" value="1"/>
</dbReference>
<dbReference type="KEGG" id="amuc:Pan181_05970"/>
<evidence type="ECO:0000313" key="8">
    <source>
        <dbReference type="EMBL" id="QDU54416.1"/>
    </source>
</evidence>
<dbReference type="SUPFAM" id="SSF142823">
    <property type="entry name" value="ComB-like"/>
    <property type="match status" value="1"/>
</dbReference>
<reference evidence="8 9" key="1">
    <citation type="submission" date="2019-02" db="EMBL/GenBank/DDBJ databases">
        <title>Deep-cultivation of Planctomycetes and their phenomic and genomic characterization uncovers novel biology.</title>
        <authorList>
            <person name="Wiegand S."/>
            <person name="Jogler M."/>
            <person name="Boedeker C."/>
            <person name="Pinto D."/>
            <person name="Vollmers J."/>
            <person name="Rivas-Marin E."/>
            <person name="Kohn T."/>
            <person name="Peeters S.H."/>
            <person name="Heuer A."/>
            <person name="Rast P."/>
            <person name="Oberbeckmann S."/>
            <person name="Bunk B."/>
            <person name="Jeske O."/>
            <person name="Meyerdierks A."/>
            <person name="Storesund J.E."/>
            <person name="Kallscheuer N."/>
            <person name="Luecker S."/>
            <person name="Lage O.M."/>
            <person name="Pohl T."/>
            <person name="Merkel B.J."/>
            <person name="Hornburger P."/>
            <person name="Mueller R.-W."/>
            <person name="Bruemmer F."/>
            <person name="Labrenz M."/>
            <person name="Spormann A.M."/>
            <person name="Op den Camp H."/>
            <person name="Overmann J."/>
            <person name="Amann R."/>
            <person name="Jetten M.S.M."/>
            <person name="Mascher T."/>
            <person name="Medema M.H."/>
            <person name="Devos D.P."/>
            <person name="Kaster A.-K."/>
            <person name="Ovreas L."/>
            <person name="Rohde M."/>
            <person name="Galperin M.Y."/>
            <person name="Jogler C."/>
        </authorList>
    </citation>
    <scope>NUCLEOTIDE SEQUENCE [LARGE SCALE GENOMIC DNA]</scope>
    <source>
        <strain evidence="8 9">Pan181</strain>
    </source>
</reference>
<sequence length="250" mass="26630">MPKLSVHYLPQFVAEHELADAVVVVIDQLRASSTVCHALAAGAVEVRPLVEVDAVLREVDGQERSQVLLGGERGGKRIEGFDLGNSPAEYTADVVFGKRIYFTTTNGTRAINHARLASRVLMAAACNLSAVVDELADENVVHLLCAGTGGHVSRDDLLVAGALAHEFSARGDWRLNEGAQATRGEWQELLNAAAAFGRSTSEQLALELQNTPGGKNLMAIGHDDDLVICGDIDSRPVVPELDRSSGCLVL</sequence>
<dbReference type="GO" id="GO:0050532">
    <property type="term" value="F:2-phosphosulfolactate phosphatase activity"/>
    <property type="evidence" value="ECO:0007669"/>
    <property type="project" value="UniProtKB-EC"/>
</dbReference>